<evidence type="ECO:0000313" key="2">
    <source>
        <dbReference type="EMBL" id="ADI19112.1"/>
    </source>
</evidence>
<proteinExistence type="predicted"/>
<sequence>MLGNSWHRFVRWFFAVVLTTAAYSGVAQACEVSSEEELFALLTKEVLPYVPSTDAEGNTYLTGNALTYAELNHYRNAFSDAEFVKLSYQRYASLTADEDTALKNFESRIIVIGPECAEIQLFQSELIGNLEMSLDSYVEMYITADNLGHEKLRKFVDERVRIRAISIDEIVNMLLNDLSYDTGLMMRILPDELIASLALPATPSHRLGGELALLVFALKGGAVDSENNTAFIFKPASYKGVVDDQKTVILQSTGRIVQVPDLIINLTSYGLSQVNVPTTVLTLAEVMKDKKPMCEIDESGIWFSIIGGAKVRKCAFNEHLIESLLSGDWIYSRDRLMYPRTFQAIEGLL</sequence>
<name>E0XXH1_9PROT</name>
<dbReference type="EMBL" id="GU474910">
    <property type="protein sequence ID" value="ADI19112.1"/>
    <property type="molecule type" value="Genomic_DNA"/>
</dbReference>
<reference evidence="2" key="1">
    <citation type="journal article" date="2011" name="Environ. Microbiol.">
        <title>Time-series analyses of Monterey Bay coastal microbial picoplankton using a 'genome proxy' microarray.</title>
        <authorList>
            <person name="Rich V.I."/>
            <person name="Pham V.D."/>
            <person name="Eppley J."/>
            <person name="Shi Y."/>
            <person name="DeLong E.F."/>
        </authorList>
    </citation>
    <scope>NUCLEOTIDE SEQUENCE</scope>
</reference>
<accession>E0XXH1</accession>
<evidence type="ECO:0000256" key="1">
    <source>
        <dbReference type="SAM" id="SignalP"/>
    </source>
</evidence>
<protein>
    <submittedName>
        <fullName evidence="2">Uncharacterized protein</fullName>
    </submittedName>
</protein>
<keyword evidence="1" id="KW-0732">Signal</keyword>
<feature type="signal peptide" evidence="1">
    <location>
        <begin position="1"/>
        <end position="29"/>
    </location>
</feature>
<dbReference type="AlphaFoldDB" id="E0XXH1"/>
<feature type="chain" id="PRO_5003143202" evidence="1">
    <location>
        <begin position="30"/>
        <end position="349"/>
    </location>
</feature>
<organism evidence="2">
    <name type="scientific">uncultured alpha proteobacterium HF0070_34A12</name>
    <dbReference type="NCBI Taxonomy" id="710806"/>
    <lineage>
        <taxon>Bacteria</taxon>
        <taxon>Pseudomonadati</taxon>
        <taxon>Pseudomonadota</taxon>
        <taxon>Alphaproteobacteria</taxon>
        <taxon>environmental samples</taxon>
    </lineage>
</organism>